<dbReference type="EMBL" id="PDYF01000053">
    <property type="protein sequence ID" value="PHU33882.1"/>
    <property type="molecule type" value="Genomic_DNA"/>
</dbReference>
<organism evidence="2 3">
    <name type="scientific">Pseudobutyrivibrio ruminis</name>
    <dbReference type="NCBI Taxonomy" id="46206"/>
    <lineage>
        <taxon>Bacteria</taxon>
        <taxon>Bacillati</taxon>
        <taxon>Bacillota</taxon>
        <taxon>Clostridia</taxon>
        <taxon>Lachnospirales</taxon>
        <taxon>Lachnospiraceae</taxon>
        <taxon>Pseudobutyrivibrio</taxon>
    </lineage>
</organism>
<accession>A0A2G3DS62</accession>
<sequence length="73" mass="6952">MKELSSIKKENLLLINGGAVAGALAGAILGGTVGLVGATAKGVATGELSGKEIWKASTSCALTGAAIGTATPI</sequence>
<reference evidence="2 3" key="1">
    <citation type="submission" date="2017-10" db="EMBL/GenBank/DDBJ databases">
        <title>Resolving the taxonomy of Roseburia spp., Eubacterium rectale and Agathobacter spp. through phylogenomic analysis.</title>
        <authorList>
            <person name="Sheridan P.O."/>
            <person name="Walker A.W."/>
            <person name="Duncan S.H."/>
            <person name="Scott K.P."/>
            <person name="Toole P.W.O."/>
            <person name="Luis P."/>
            <person name="Flint H.J."/>
        </authorList>
    </citation>
    <scope>NUCLEOTIDE SEQUENCE [LARGE SCALE GENOMIC DNA]</scope>
    <source>
        <strain evidence="2 3">JK626</strain>
    </source>
</reference>
<dbReference type="Proteomes" id="UP000225889">
    <property type="component" value="Unassembled WGS sequence"/>
</dbReference>
<evidence type="ECO:0000256" key="1">
    <source>
        <dbReference type="SAM" id="Phobius"/>
    </source>
</evidence>
<dbReference type="RefSeq" id="WP_099392690.1">
    <property type="nucleotide sequence ID" value="NZ_PDYF01000053.1"/>
</dbReference>
<reference evidence="2 3" key="2">
    <citation type="submission" date="2017-10" db="EMBL/GenBank/DDBJ databases">
        <authorList>
            <person name="Banno H."/>
            <person name="Chua N.-H."/>
        </authorList>
    </citation>
    <scope>NUCLEOTIDE SEQUENCE [LARGE SCALE GENOMIC DNA]</scope>
    <source>
        <strain evidence="2 3">JK626</strain>
    </source>
</reference>
<evidence type="ECO:0000313" key="3">
    <source>
        <dbReference type="Proteomes" id="UP000225889"/>
    </source>
</evidence>
<evidence type="ECO:0008006" key="4">
    <source>
        <dbReference type="Google" id="ProtNLM"/>
    </source>
</evidence>
<keyword evidence="1" id="KW-0472">Membrane</keyword>
<comment type="caution">
    <text evidence="2">The sequence shown here is derived from an EMBL/GenBank/DDBJ whole genome shotgun (WGS) entry which is preliminary data.</text>
</comment>
<proteinExistence type="predicted"/>
<protein>
    <recommendedName>
        <fullName evidence="4">Bacteriocin</fullName>
    </recommendedName>
</protein>
<evidence type="ECO:0000313" key="2">
    <source>
        <dbReference type="EMBL" id="PHU33882.1"/>
    </source>
</evidence>
<keyword evidence="1" id="KW-0812">Transmembrane</keyword>
<keyword evidence="1" id="KW-1133">Transmembrane helix</keyword>
<name>A0A2G3DS62_9FIRM</name>
<dbReference type="AlphaFoldDB" id="A0A2G3DS62"/>
<feature type="transmembrane region" description="Helical" evidence="1">
    <location>
        <begin position="12"/>
        <end position="38"/>
    </location>
</feature>
<gene>
    <name evidence="2" type="ORF">CSX01_12935</name>
</gene>